<evidence type="ECO:0000313" key="7">
    <source>
        <dbReference type="Proteomes" id="UP000196503"/>
    </source>
</evidence>
<dbReference type="RefSeq" id="WP_087662741.1">
    <property type="nucleotide sequence ID" value="NZ_JAXOGX010000002.1"/>
</dbReference>
<dbReference type="SMART" id="SM00850">
    <property type="entry name" value="LytTR"/>
    <property type="match status" value="1"/>
</dbReference>
<keyword evidence="3" id="KW-0238">DNA-binding</keyword>
<dbReference type="EMBL" id="NIBL01000001">
    <property type="protein sequence ID" value="OUZ18620.1"/>
    <property type="molecule type" value="Genomic_DNA"/>
</dbReference>
<dbReference type="AlphaFoldDB" id="A0A200I2P3"/>
<dbReference type="InterPro" id="IPR007492">
    <property type="entry name" value="LytTR_DNA-bd_dom"/>
</dbReference>
<keyword evidence="1" id="KW-0963">Cytoplasm</keyword>
<dbReference type="PANTHER" id="PTHR37299:SF2">
    <property type="entry name" value="HTH LYTTR-TYPE DOMAIN-CONTAINING PROTEIN"/>
    <property type="match status" value="1"/>
</dbReference>
<dbReference type="PANTHER" id="PTHR37299">
    <property type="entry name" value="TRANSCRIPTIONAL REGULATOR-RELATED"/>
    <property type="match status" value="1"/>
</dbReference>
<gene>
    <name evidence="6" type="ORF">A5869_000261</name>
</gene>
<protein>
    <recommendedName>
        <fullName evidence="5">HTH LytTR-type domain-containing protein</fullName>
    </recommendedName>
</protein>
<organism evidence="6 7">
    <name type="scientific">Enterococcus cecorum</name>
    <dbReference type="NCBI Taxonomy" id="44008"/>
    <lineage>
        <taxon>Bacteria</taxon>
        <taxon>Bacillati</taxon>
        <taxon>Bacillota</taxon>
        <taxon>Bacilli</taxon>
        <taxon>Lactobacillales</taxon>
        <taxon>Enterococcaceae</taxon>
        <taxon>Enterococcus</taxon>
    </lineage>
</organism>
<evidence type="ECO:0000256" key="4">
    <source>
        <dbReference type="ARBA" id="ARBA00023163"/>
    </source>
</evidence>
<dbReference type="Proteomes" id="UP000196503">
    <property type="component" value="Unassembled WGS sequence"/>
</dbReference>
<proteinExistence type="predicted"/>
<evidence type="ECO:0000256" key="1">
    <source>
        <dbReference type="ARBA" id="ARBA00022490"/>
    </source>
</evidence>
<dbReference type="GO" id="GO:0003677">
    <property type="term" value="F:DNA binding"/>
    <property type="evidence" value="ECO:0007669"/>
    <property type="project" value="UniProtKB-KW"/>
</dbReference>
<sequence>MKIKVHYDQKLARDELQIAAFEPSRTLDHIIDFAQKELFYLIGLKEKEKVRIDLKDIQRIYSANKQVFCMVNGQEYQLLERLYQLQEKLPNSFVQISRTEMIQIQAVNKFTITRSGIIEIIFKDGQKTSASRRYLKKVKEVLEHA</sequence>
<evidence type="ECO:0000256" key="3">
    <source>
        <dbReference type="ARBA" id="ARBA00023125"/>
    </source>
</evidence>
<dbReference type="GO" id="GO:0000156">
    <property type="term" value="F:phosphorelay response regulator activity"/>
    <property type="evidence" value="ECO:0007669"/>
    <property type="project" value="InterPro"/>
</dbReference>
<evidence type="ECO:0000313" key="6">
    <source>
        <dbReference type="EMBL" id="OUZ18620.1"/>
    </source>
</evidence>
<reference evidence="6 7" key="1">
    <citation type="submission" date="2017-05" db="EMBL/GenBank/DDBJ databases">
        <title>The Genome Sequence of Enterococcus faecium 2D5_DIV0622.</title>
        <authorList>
            <consortium name="The Broad Institute Genomics Platform"/>
            <consortium name="The Broad Institute Genomic Center for Infectious Diseases"/>
            <person name="Earl A."/>
            <person name="Manson A."/>
            <person name="Schwartman J."/>
            <person name="Gilmore M."/>
            <person name="Abouelleil A."/>
            <person name="Cao P."/>
            <person name="Chapman S."/>
            <person name="Cusick C."/>
            <person name="Shea T."/>
            <person name="Young S."/>
            <person name="Neafsey D."/>
            <person name="Nusbaum C."/>
            <person name="Birren B."/>
        </authorList>
    </citation>
    <scope>NUCLEOTIDE SEQUENCE [LARGE SCALE GENOMIC DNA]</scope>
    <source>
        <strain evidence="6 7">2D5_DIV0622</strain>
    </source>
</reference>
<dbReference type="PROSITE" id="PS50930">
    <property type="entry name" value="HTH_LYTTR"/>
    <property type="match status" value="1"/>
</dbReference>
<dbReference type="Pfam" id="PF04397">
    <property type="entry name" value="LytTR"/>
    <property type="match status" value="1"/>
</dbReference>
<dbReference type="InterPro" id="IPR046947">
    <property type="entry name" value="LytR-like"/>
</dbReference>
<name>A0A200I2P3_9ENTE</name>
<dbReference type="Gene3D" id="2.40.50.1020">
    <property type="entry name" value="LytTr DNA-binding domain"/>
    <property type="match status" value="1"/>
</dbReference>
<keyword evidence="4" id="KW-0804">Transcription</keyword>
<keyword evidence="2" id="KW-0805">Transcription regulation</keyword>
<comment type="caution">
    <text evidence="6">The sequence shown here is derived from an EMBL/GenBank/DDBJ whole genome shotgun (WGS) entry which is preliminary data.</text>
</comment>
<feature type="domain" description="HTH LytTR-type" evidence="5">
    <location>
        <begin position="42"/>
        <end position="144"/>
    </location>
</feature>
<accession>A0A200I2P3</accession>
<evidence type="ECO:0000256" key="2">
    <source>
        <dbReference type="ARBA" id="ARBA00023015"/>
    </source>
</evidence>
<evidence type="ECO:0000259" key="5">
    <source>
        <dbReference type="PROSITE" id="PS50930"/>
    </source>
</evidence>